<evidence type="ECO:0000313" key="3">
    <source>
        <dbReference type="Proteomes" id="UP000587462"/>
    </source>
</evidence>
<dbReference type="PANTHER" id="PTHR43767:SF1">
    <property type="entry name" value="NONRIBOSOMAL PEPTIDE SYNTHASE PES1 (EUROFUNG)-RELATED"/>
    <property type="match status" value="1"/>
</dbReference>
<dbReference type="Proteomes" id="UP000587462">
    <property type="component" value="Unassembled WGS sequence"/>
</dbReference>
<dbReference type="InterPro" id="IPR000873">
    <property type="entry name" value="AMP-dep_synth/lig_dom"/>
</dbReference>
<dbReference type="Gene3D" id="3.40.50.12780">
    <property type="entry name" value="N-terminal domain of ligase-like"/>
    <property type="match status" value="1"/>
</dbReference>
<proteinExistence type="predicted"/>
<dbReference type="Pfam" id="PF00501">
    <property type="entry name" value="AMP-binding"/>
    <property type="match status" value="1"/>
</dbReference>
<dbReference type="InterPro" id="IPR042099">
    <property type="entry name" value="ANL_N_sf"/>
</dbReference>
<dbReference type="InterPro" id="IPR050237">
    <property type="entry name" value="ATP-dep_AMP-bd_enzyme"/>
</dbReference>
<comment type="caution">
    <text evidence="2">The sequence shown here is derived from an EMBL/GenBank/DDBJ whole genome shotgun (WGS) entry which is preliminary data.</text>
</comment>
<dbReference type="PANTHER" id="PTHR43767">
    <property type="entry name" value="LONG-CHAIN-FATTY-ACID--COA LIGASE"/>
    <property type="match status" value="1"/>
</dbReference>
<reference evidence="2 3" key="1">
    <citation type="submission" date="2020-04" db="EMBL/GenBank/DDBJ databases">
        <title>Draft Genome Sequence of Streptomyces morookaense DSM 40503, an 8-azaguanine-producing strain.</title>
        <authorList>
            <person name="Qi J."/>
            <person name="Gao J.-M."/>
        </authorList>
    </citation>
    <scope>NUCLEOTIDE SEQUENCE [LARGE SCALE GENOMIC DNA]</scope>
    <source>
        <strain evidence="2 3">DSM 40503</strain>
    </source>
</reference>
<dbReference type="RefSeq" id="WP_171079070.1">
    <property type="nucleotide sequence ID" value="NZ_BNBU01000002.1"/>
</dbReference>
<dbReference type="SUPFAM" id="SSF56801">
    <property type="entry name" value="Acetyl-CoA synthetase-like"/>
    <property type="match status" value="1"/>
</dbReference>
<accession>A0A7Y7B1J1</accession>
<organism evidence="2 3">
    <name type="scientific">Streptomyces morookaense</name>
    <name type="common">Streptoverticillium morookaense</name>
    <dbReference type="NCBI Taxonomy" id="1970"/>
    <lineage>
        <taxon>Bacteria</taxon>
        <taxon>Bacillati</taxon>
        <taxon>Actinomycetota</taxon>
        <taxon>Actinomycetes</taxon>
        <taxon>Kitasatosporales</taxon>
        <taxon>Streptomycetaceae</taxon>
        <taxon>Streptomyces</taxon>
    </lineage>
</organism>
<gene>
    <name evidence="2" type="ORF">HG542_06385</name>
</gene>
<name>A0A7Y7B1J1_STRMO</name>
<sequence>MTTSLLAGPVVSFEEADAFLRDTVDLAPPGAPHCTLAGTMEDYRRAGLPPGTLVAIGLPNGRDLLTQFFAAVLTGLVPLLVNPSTPAGRVTELARHLNIGAYVTTERRAHAFGADRTYPAGTHRLVRTATREDHPEQYEPGDVVMLTSGTSGMFSACVNRLDALLRNARRHNLATGVRGGDTVLVILPLYYSYALVAQALSALAVGARLVIGGPPFHAEGYRAAIAAHGIDVSSITPTLARQLVDDAVPLPGRLRTLTVGGDRLAGAQVGELLALHDGDLYLTYGLTEAGPRVATLAAHHEPPERWESAGLPLPGVHVGLRDVREDGVGELVVESDTVIRRKAGQVRGRPLPAPGRLATGDLFSIDAAGYLHFAGRLRDFVVVRGEKVSLHSMKRAAESLPGVVRAHTVVTDGEGGDGPAVELVVEAVDPAGTTADAVTGRLGRLLMPGERPHRVRVVATDTSHFHK</sequence>
<evidence type="ECO:0000313" key="2">
    <source>
        <dbReference type="EMBL" id="NVK77287.1"/>
    </source>
</evidence>
<keyword evidence="3" id="KW-1185">Reference proteome</keyword>
<dbReference type="AlphaFoldDB" id="A0A7Y7B1J1"/>
<protein>
    <submittedName>
        <fullName evidence="2">Acyl--CoA ligase</fullName>
    </submittedName>
</protein>
<keyword evidence="2" id="KW-0436">Ligase</keyword>
<dbReference type="GO" id="GO:0016874">
    <property type="term" value="F:ligase activity"/>
    <property type="evidence" value="ECO:0007669"/>
    <property type="project" value="UniProtKB-KW"/>
</dbReference>
<feature type="domain" description="AMP-dependent synthetase/ligase" evidence="1">
    <location>
        <begin position="45"/>
        <end position="340"/>
    </location>
</feature>
<evidence type="ECO:0000259" key="1">
    <source>
        <dbReference type="Pfam" id="PF00501"/>
    </source>
</evidence>
<dbReference type="EMBL" id="JABBXF010000010">
    <property type="protein sequence ID" value="NVK77287.1"/>
    <property type="molecule type" value="Genomic_DNA"/>
</dbReference>